<dbReference type="Pfam" id="PF13302">
    <property type="entry name" value="Acetyltransf_3"/>
    <property type="match status" value="1"/>
</dbReference>
<comment type="caution">
    <text evidence="2">The sequence shown here is derived from an EMBL/GenBank/DDBJ whole genome shotgun (WGS) entry which is preliminary data.</text>
</comment>
<organism evidence="2 3">
    <name type="scientific">Alienimonas chondri</name>
    <dbReference type="NCBI Taxonomy" id="2681879"/>
    <lineage>
        <taxon>Bacteria</taxon>
        <taxon>Pseudomonadati</taxon>
        <taxon>Planctomycetota</taxon>
        <taxon>Planctomycetia</taxon>
        <taxon>Planctomycetales</taxon>
        <taxon>Planctomycetaceae</taxon>
        <taxon>Alienimonas</taxon>
    </lineage>
</organism>
<dbReference type="PANTHER" id="PTHR43792:SF1">
    <property type="entry name" value="N-ACETYLTRANSFERASE DOMAIN-CONTAINING PROTEIN"/>
    <property type="match status" value="1"/>
</dbReference>
<dbReference type="InterPro" id="IPR016181">
    <property type="entry name" value="Acyl_CoA_acyltransferase"/>
</dbReference>
<evidence type="ECO:0000259" key="1">
    <source>
        <dbReference type="Pfam" id="PF13302"/>
    </source>
</evidence>
<dbReference type="InterPro" id="IPR000182">
    <property type="entry name" value="GNAT_dom"/>
</dbReference>
<sequence length="186" mass="20407">MPAAIETERLLLTPFEPGDAPRLIALDADPEVVKYVSLGPFTLPAPERYEEEVLPRFLAHADDPALGFWRVHVKESGSKCAAPGPFAGWVLFRPVGEATWFEHVAELNLDPTLPELGYRFARPYWGQGYATEAARAVSENRGPAVAIRQEENVASGNVLEKCGLKFVRTFQLPGVGAKTALHVREG</sequence>
<dbReference type="PANTHER" id="PTHR43792">
    <property type="entry name" value="GNAT FAMILY, PUTATIVE (AFU_ORTHOLOGUE AFUA_3G00765)-RELATED-RELATED"/>
    <property type="match status" value="1"/>
</dbReference>
<proteinExistence type="predicted"/>
<name>A0ABX1VEU7_9PLAN</name>
<dbReference type="Proteomes" id="UP000609651">
    <property type="component" value="Unassembled WGS sequence"/>
</dbReference>
<gene>
    <name evidence="2" type="ORF">LzC2_26050</name>
</gene>
<dbReference type="Gene3D" id="3.40.630.30">
    <property type="match status" value="1"/>
</dbReference>
<reference evidence="2 3" key="1">
    <citation type="journal article" date="2020" name="Syst. Appl. Microbiol.">
        <title>Alienimonas chondri sp. nov., a novel planctomycete isolated from the biofilm of the red alga Chondrus crispus.</title>
        <authorList>
            <person name="Vitorino I."/>
            <person name="Albuquerque L."/>
            <person name="Wiegand S."/>
            <person name="Kallscheuer N."/>
            <person name="da Costa M.S."/>
            <person name="Lobo-da-Cunha A."/>
            <person name="Jogler C."/>
            <person name="Lage O.M."/>
        </authorList>
    </citation>
    <scope>NUCLEOTIDE SEQUENCE [LARGE SCALE GENOMIC DNA]</scope>
    <source>
        <strain evidence="2 3">LzC2</strain>
    </source>
</reference>
<dbReference type="EMBL" id="WTPX01000083">
    <property type="protein sequence ID" value="NNJ26516.1"/>
    <property type="molecule type" value="Genomic_DNA"/>
</dbReference>
<dbReference type="RefSeq" id="WP_171187645.1">
    <property type="nucleotide sequence ID" value="NZ_WTPX01000083.1"/>
</dbReference>
<dbReference type="InterPro" id="IPR051531">
    <property type="entry name" value="N-acetyltransferase"/>
</dbReference>
<protein>
    <recommendedName>
        <fullName evidence="1">N-acetyltransferase domain-containing protein</fullName>
    </recommendedName>
</protein>
<evidence type="ECO:0000313" key="2">
    <source>
        <dbReference type="EMBL" id="NNJ26516.1"/>
    </source>
</evidence>
<keyword evidence="3" id="KW-1185">Reference proteome</keyword>
<feature type="domain" description="N-acetyltransferase" evidence="1">
    <location>
        <begin position="9"/>
        <end position="165"/>
    </location>
</feature>
<evidence type="ECO:0000313" key="3">
    <source>
        <dbReference type="Proteomes" id="UP000609651"/>
    </source>
</evidence>
<dbReference type="SUPFAM" id="SSF55729">
    <property type="entry name" value="Acyl-CoA N-acyltransferases (Nat)"/>
    <property type="match status" value="1"/>
</dbReference>
<accession>A0ABX1VEU7</accession>